<feature type="coiled-coil region" evidence="1">
    <location>
        <begin position="6"/>
        <end position="33"/>
    </location>
</feature>
<name>A0A378KAF5_9GAMM</name>
<proteinExistence type="predicted"/>
<sequence length="264" mass="30794">MRVQFIDPIEKRLNRAKEQIFELEKDIVRWLEQNPIKFKIEYRENQFGYNIYREELDTSSLSSFGFKSGECIHNMRSSLDILAFALAKIKCDPPEKTSTIYFPIFTDEDKFNSKLRILNFNFTPEVVNIMRNIQPFQRKNPGVIGEPENDPLAILSLLSNIDKHRSSISAEMTPAELEKNIQVKFATPEDAAMNCPPKVIFHGIQPGLIMEYRTNKPIELTNFDLNLKAHLVIRFEDKGEVIPDILSYIYSYIHLVVNEFRKFL</sequence>
<dbReference type="AlphaFoldDB" id="A0A378KAF5"/>
<protein>
    <submittedName>
        <fullName evidence="2">Uncharacterized protein</fullName>
    </submittedName>
</protein>
<evidence type="ECO:0000256" key="1">
    <source>
        <dbReference type="SAM" id="Coils"/>
    </source>
</evidence>
<dbReference type="OrthoDB" id="5175688at2"/>
<dbReference type="Proteomes" id="UP000254794">
    <property type="component" value="Unassembled WGS sequence"/>
</dbReference>
<dbReference type="RefSeq" id="WP_115333050.1">
    <property type="nucleotide sequence ID" value="NZ_CAAAHP010000014.1"/>
</dbReference>
<dbReference type="EMBL" id="UGOD01000008">
    <property type="protein sequence ID" value="STX81696.1"/>
    <property type="molecule type" value="Genomic_DNA"/>
</dbReference>
<gene>
    <name evidence="2" type="ORF">NCTC13316_03571</name>
</gene>
<reference evidence="2 3" key="1">
    <citation type="submission" date="2018-06" db="EMBL/GenBank/DDBJ databases">
        <authorList>
            <consortium name="Pathogen Informatics"/>
            <person name="Doyle S."/>
        </authorList>
    </citation>
    <scope>NUCLEOTIDE SEQUENCE [LARGE SCALE GENOMIC DNA]</scope>
    <source>
        <strain evidence="2 3">NCTC13316</strain>
    </source>
</reference>
<accession>A0A378KAF5</accession>
<keyword evidence="1" id="KW-0175">Coiled coil</keyword>
<keyword evidence="3" id="KW-1185">Reference proteome</keyword>
<evidence type="ECO:0000313" key="3">
    <source>
        <dbReference type="Proteomes" id="UP000254794"/>
    </source>
</evidence>
<evidence type="ECO:0000313" key="2">
    <source>
        <dbReference type="EMBL" id="STX81696.1"/>
    </source>
</evidence>
<organism evidence="2 3">
    <name type="scientific">Legionella busanensis</name>
    <dbReference type="NCBI Taxonomy" id="190655"/>
    <lineage>
        <taxon>Bacteria</taxon>
        <taxon>Pseudomonadati</taxon>
        <taxon>Pseudomonadota</taxon>
        <taxon>Gammaproteobacteria</taxon>
        <taxon>Legionellales</taxon>
        <taxon>Legionellaceae</taxon>
        <taxon>Legionella</taxon>
    </lineage>
</organism>